<dbReference type="InterPro" id="IPR050723">
    <property type="entry name" value="CFA/CMAS"/>
</dbReference>
<keyword evidence="4" id="KW-0949">S-adenosyl-L-methionine</keyword>
<dbReference type="Gene3D" id="3.40.50.150">
    <property type="entry name" value="Vaccinia Virus protein VP39"/>
    <property type="match status" value="1"/>
</dbReference>
<dbReference type="InterPro" id="IPR003333">
    <property type="entry name" value="CMAS"/>
</dbReference>
<accession>A0ABV7CD46</accession>
<evidence type="ECO:0000313" key="7">
    <source>
        <dbReference type="Proteomes" id="UP001595384"/>
    </source>
</evidence>
<reference evidence="7" key="1">
    <citation type="journal article" date="2019" name="Int. J. Syst. Evol. Microbiol.">
        <title>The Global Catalogue of Microorganisms (GCM) 10K type strain sequencing project: providing services to taxonomists for standard genome sequencing and annotation.</title>
        <authorList>
            <consortium name="The Broad Institute Genomics Platform"/>
            <consortium name="The Broad Institute Genome Sequencing Center for Infectious Disease"/>
            <person name="Wu L."/>
            <person name="Ma J."/>
        </authorList>
    </citation>
    <scope>NUCLEOTIDE SEQUENCE [LARGE SCALE GENOMIC DNA]</scope>
    <source>
        <strain evidence="7">KCTC 62784</strain>
    </source>
</reference>
<protein>
    <submittedName>
        <fullName evidence="6">Class I SAM-dependent methyltransferase</fullName>
        <ecNumber evidence="6">2.1.1.-</ecNumber>
    </submittedName>
</protein>
<proteinExistence type="inferred from homology"/>
<dbReference type="InterPro" id="IPR029063">
    <property type="entry name" value="SAM-dependent_MTases_sf"/>
</dbReference>
<evidence type="ECO:0000256" key="3">
    <source>
        <dbReference type="ARBA" id="ARBA00022679"/>
    </source>
</evidence>
<dbReference type="Proteomes" id="UP001595384">
    <property type="component" value="Unassembled WGS sequence"/>
</dbReference>
<name>A0ABV7CD46_9VIBR</name>
<evidence type="ECO:0000256" key="4">
    <source>
        <dbReference type="ARBA" id="ARBA00022691"/>
    </source>
</evidence>
<dbReference type="PANTHER" id="PTHR43667:SF2">
    <property type="entry name" value="FATTY ACID C-METHYL TRANSFERASE"/>
    <property type="match status" value="1"/>
</dbReference>
<dbReference type="CDD" id="cd02440">
    <property type="entry name" value="AdoMet_MTases"/>
    <property type="match status" value="1"/>
</dbReference>
<dbReference type="EC" id="2.1.1.-" evidence="6"/>
<dbReference type="GO" id="GO:0008168">
    <property type="term" value="F:methyltransferase activity"/>
    <property type="evidence" value="ECO:0007669"/>
    <property type="project" value="UniProtKB-KW"/>
</dbReference>
<sequence length="414" mass="47498">MLDTSTMGINQKLTIWQKGARATILKALSIMHYGQLSLRELYHQENASAVLEFGQGNLGQPHVSIDIHHPDFYVRLLKGGSIGGAEAYIDKLWDTADLTTLVEIMAKNQAMLDTIEAKSGWLTRQVTKMGHWLKRNTIDQAKSNILAHYDLGNALYETFLDTEMLYSSAVYVNEDDTLEQAQRHKMERLCQQLALTPDDHVLEIGTGWGGMAIYMASHYGCRVTTTTISDEQYHYAQSRIEAEGLTDRITLLKKDYRLLEGQYDKLVSIEMIEAVGKQYLSSYITQCQQRLKPNGIMAIQAITIADQRYEYYGRNVDFIQKYIFPGGFLPSVTALATAATHNTDLVIRDVFDFGYDYGKTLREWRKRFETELPRVTQLGYDERFIRLWRFYFCYCEGGFKARSISVIHMTLTRT</sequence>
<keyword evidence="5" id="KW-0443">Lipid metabolism</keyword>
<keyword evidence="2 6" id="KW-0489">Methyltransferase</keyword>
<comment type="caution">
    <text evidence="6">The sequence shown here is derived from an EMBL/GenBank/DDBJ whole genome shotgun (WGS) entry which is preliminary data.</text>
</comment>
<keyword evidence="7" id="KW-1185">Reference proteome</keyword>
<dbReference type="PIRSF" id="PIRSF003085">
    <property type="entry name" value="CMAS"/>
    <property type="match status" value="1"/>
</dbReference>
<gene>
    <name evidence="6" type="ORF">ACFODT_12920</name>
</gene>
<dbReference type="EMBL" id="JBHRSE010000086">
    <property type="protein sequence ID" value="MFC3024726.1"/>
    <property type="molecule type" value="Genomic_DNA"/>
</dbReference>
<dbReference type="PANTHER" id="PTHR43667">
    <property type="entry name" value="CYCLOPROPANE-FATTY-ACYL-PHOSPHOLIPID SYNTHASE"/>
    <property type="match status" value="1"/>
</dbReference>
<dbReference type="RefSeq" id="WP_123015927.1">
    <property type="nucleotide sequence ID" value="NZ_AP024911.1"/>
</dbReference>
<organism evidence="6 7">
    <name type="scientific">Vibrio zhugei</name>
    <dbReference type="NCBI Taxonomy" id="2479546"/>
    <lineage>
        <taxon>Bacteria</taxon>
        <taxon>Pseudomonadati</taxon>
        <taxon>Pseudomonadota</taxon>
        <taxon>Gammaproteobacteria</taxon>
        <taxon>Vibrionales</taxon>
        <taxon>Vibrionaceae</taxon>
        <taxon>Vibrio</taxon>
    </lineage>
</organism>
<evidence type="ECO:0000256" key="1">
    <source>
        <dbReference type="ARBA" id="ARBA00010815"/>
    </source>
</evidence>
<dbReference type="Pfam" id="PF02353">
    <property type="entry name" value="CMAS"/>
    <property type="match status" value="1"/>
</dbReference>
<dbReference type="SUPFAM" id="SSF53335">
    <property type="entry name" value="S-adenosyl-L-methionine-dependent methyltransferases"/>
    <property type="match status" value="1"/>
</dbReference>
<evidence type="ECO:0000256" key="2">
    <source>
        <dbReference type="ARBA" id="ARBA00022603"/>
    </source>
</evidence>
<evidence type="ECO:0000256" key="5">
    <source>
        <dbReference type="ARBA" id="ARBA00023098"/>
    </source>
</evidence>
<comment type="similarity">
    <text evidence="1">Belongs to the CFA/CMAS family.</text>
</comment>
<evidence type="ECO:0000313" key="6">
    <source>
        <dbReference type="EMBL" id="MFC3024726.1"/>
    </source>
</evidence>
<keyword evidence="3 6" id="KW-0808">Transferase</keyword>
<dbReference type="GO" id="GO:0032259">
    <property type="term" value="P:methylation"/>
    <property type="evidence" value="ECO:0007669"/>
    <property type="project" value="UniProtKB-KW"/>
</dbReference>